<evidence type="ECO:0000256" key="1">
    <source>
        <dbReference type="SAM" id="Phobius"/>
    </source>
</evidence>
<keyword evidence="1" id="KW-0472">Membrane</keyword>
<keyword evidence="1" id="KW-0812">Transmembrane</keyword>
<evidence type="ECO:0000313" key="3">
    <source>
        <dbReference type="Proteomes" id="UP000199673"/>
    </source>
</evidence>
<dbReference type="EMBL" id="FPBF01000002">
    <property type="protein sequence ID" value="SFT75088.1"/>
    <property type="molecule type" value="Genomic_DNA"/>
</dbReference>
<accession>A0A1I7AJH9</accession>
<dbReference type="STRING" id="305507.SAMN04489724_2016"/>
<evidence type="ECO:0000313" key="2">
    <source>
        <dbReference type="EMBL" id="SFT75088.1"/>
    </source>
</evidence>
<keyword evidence="1" id="KW-1133">Transmembrane helix</keyword>
<gene>
    <name evidence="2" type="ORF">SAMN04489724_2016</name>
</gene>
<proteinExistence type="predicted"/>
<feature type="transmembrane region" description="Helical" evidence="1">
    <location>
        <begin position="20"/>
        <end position="38"/>
    </location>
</feature>
<keyword evidence="3" id="KW-1185">Reference proteome</keyword>
<dbReference type="Proteomes" id="UP000199673">
    <property type="component" value="Unassembled WGS sequence"/>
</dbReference>
<dbReference type="AlphaFoldDB" id="A0A1I7AJH9"/>
<organism evidence="2 3">
    <name type="scientific">Algoriphagus locisalis</name>
    <dbReference type="NCBI Taxonomy" id="305507"/>
    <lineage>
        <taxon>Bacteria</taxon>
        <taxon>Pseudomonadati</taxon>
        <taxon>Bacteroidota</taxon>
        <taxon>Cytophagia</taxon>
        <taxon>Cytophagales</taxon>
        <taxon>Cyclobacteriaceae</taxon>
        <taxon>Algoriphagus</taxon>
    </lineage>
</organism>
<protein>
    <submittedName>
        <fullName evidence="2">Uncharacterized protein</fullName>
    </submittedName>
</protein>
<name>A0A1I7AJH9_9BACT</name>
<reference evidence="3" key="1">
    <citation type="submission" date="2016-10" db="EMBL/GenBank/DDBJ databases">
        <authorList>
            <person name="Varghese N."/>
            <person name="Submissions S."/>
        </authorList>
    </citation>
    <scope>NUCLEOTIDE SEQUENCE [LARGE SCALE GENOMIC DNA]</scope>
    <source>
        <strain evidence="3">DSM 23445</strain>
    </source>
</reference>
<sequence>MFGIDLDFINTLQNIDKKSITSELIFIGLLHFVGLISFF</sequence>